<keyword evidence="2 4" id="KW-0378">Hydrolase</keyword>
<dbReference type="EMBL" id="LT630450">
    <property type="protein sequence ID" value="SFV73146.1"/>
    <property type="molecule type" value="Genomic_DNA"/>
</dbReference>
<evidence type="ECO:0000313" key="5">
    <source>
        <dbReference type="EMBL" id="SFV73146.1"/>
    </source>
</evidence>
<dbReference type="Proteomes" id="UP000186323">
    <property type="component" value="Chromosome I"/>
</dbReference>
<organism evidence="5 6">
    <name type="scientific">Desulfovibrio piger</name>
    <dbReference type="NCBI Taxonomy" id="901"/>
    <lineage>
        <taxon>Bacteria</taxon>
        <taxon>Pseudomonadati</taxon>
        <taxon>Thermodesulfobacteriota</taxon>
        <taxon>Desulfovibrionia</taxon>
        <taxon>Desulfovibrionales</taxon>
        <taxon>Desulfovibrionaceae</taxon>
        <taxon>Desulfovibrio</taxon>
    </lineage>
</organism>
<dbReference type="GO" id="GO:0009117">
    <property type="term" value="P:nucleotide metabolic process"/>
    <property type="evidence" value="ECO:0007669"/>
    <property type="project" value="UniProtKB-KW"/>
</dbReference>
<dbReference type="GO" id="GO:0036218">
    <property type="term" value="F:dTTP diphosphatase activity"/>
    <property type="evidence" value="ECO:0007669"/>
    <property type="project" value="RHEA"/>
</dbReference>
<keyword evidence="4" id="KW-0963">Cytoplasm</keyword>
<evidence type="ECO:0000256" key="2">
    <source>
        <dbReference type="ARBA" id="ARBA00022801"/>
    </source>
</evidence>
<evidence type="ECO:0000256" key="3">
    <source>
        <dbReference type="ARBA" id="ARBA00023080"/>
    </source>
</evidence>
<keyword evidence="3 4" id="KW-0546">Nucleotide metabolism</keyword>
<name>A0A1K1LEM8_9BACT</name>
<dbReference type="PANTHER" id="PTHR43213">
    <property type="entry name" value="BIFUNCTIONAL DTTP/UTP PYROPHOSPHATASE/METHYLTRANSFERASE PROTEIN-RELATED"/>
    <property type="match status" value="1"/>
</dbReference>
<dbReference type="HAMAP" id="MF_00528">
    <property type="entry name" value="Maf"/>
    <property type="match status" value="1"/>
</dbReference>
<dbReference type="InterPro" id="IPR003697">
    <property type="entry name" value="Maf-like"/>
</dbReference>
<dbReference type="PANTHER" id="PTHR43213:SF5">
    <property type="entry name" value="BIFUNCTIONAL DTTP_UTP PYROPHOSPHATASE_METHYLTRANSFERASE PROTEIN-RELATED"/>
    <property type="match status" value="1"/>
</dbReference>
<dbReference type="OrthoDB" id="9807767at2"/>
<evidence type="ECO:0000256" key="4">
    <source>
        <dbReference type="HAMAP-Rule" id="MF_00528"/>
    </source>
</evidence>
<feature type="active site" description="Proton acceptor" evidence="4">
    <location>
        <position position="87"/>
    </location>
</feature>
<dbReference type="RefSeq" id="WP_072334522.1">
    <property type="nucleotide sequence ID" value="NZ_JAJXMQ010000117.1"/>
</dbReference>
<comment type="similarity">
    <text evidence="4">Belongs to the Maf family. YhdE subfamily.</text>
</comment>
<feature type="site" description="Important for substrate specificity" evidence="4">
    <location>
        <position position="26"/>
    </location>
</feature>
<dbReference type="PIRSF" id="PIRSF006305">
    <property type="entry name" value="Maf"/>
    <property type="match status" value="1"/>
</dbReference>
<dbReference type="NCBIfam" id="TIGR00172">
    <property type="entry name" value="maf"/>
    <property type="match status" value="1"/>
</dbReference>
<comment type="caution">
    <text evidence="4">Lacks conserved residue(s) required for the propagation of feature annotation.</text>
</comment>
<evidence type="ECO:0000256" key="1">
    <source>
        <dbReference type="ARBA" id="ARBA00001968"/>
    </source>
</evidence>
<dbReference type="SUPFAM" id="SSF52972">
    <property type="entry name" value="ITPase-like"/>
    <property type="match status" value="1"/>
</dbReference>
<feature type="site" description="Important for substrate specificity" evidence="4">
    <location>
        <position position="88"/>
    </location>
</feature>
<sequence>MNAVPLRPLFVLRPGIRLVLASASPRRRQFMDEWGLPYTVVRPAGVEPRPGHGESPAAYALRAATAKARAVAASADAGADGLILAADTVVALDSDILGKPADDTDALDMLRRLSGRRHEVITGVCCLFPDGSSAGFADTSAVRFHAWPDDVLRAYVRSGEPADKAGAYAIQGQGAFLVESVHGSWSTVVGLPVSRLAALLLEGGWMRSEA</sequence>
<dbReference type="InterPro" id="IPR029001">
    <property type="entry name" value="ITPase-like_fam"/>
</dbReference>
<comment type="subcellular location">
    <subcellularLocation>
        <location evidence="4">Cytoplasm</location>
    </subcellularLocation>
</comment>
<dbReference type="GO" id="GO:0005737">
    <property type="term" value="C:cytoplasm"/>
    <property type="evidence" value="ECO:0007669"/>
    <property type="project" value="UniProtKB-SubCell"/>
</dbReference>
<dbReference type="Pfam" id="PF02545">
    <property type="entry name" value="Maf"/>
    <property type="match status" value="1"/>
</dbReference>
<comment type="catalytic activity">
    <reaction evidence="4">
        <text>UTP + H2O = UMP + diphosphate + H(+)</text>
        <dbReference type="Rhea" id="RHEA:29395"/>
        <dbReference type="ChEBI" id="CHEBI:15377"/>
        <dbReference type="ChEBI" id="CHEBI:15378"/>
        <dbReference type="ChEBI" id="CHEBI:33019"/>
        <dbReference type="ChEBI" id="CHEBI:46398"/>
        <dbReference type="ChEBI" id="CHEBI:57865"/>
        <dbReference type="EC" id="3.6.1.9"/>
    </reaction>
</comment>
<comment type="cofactor">
    <cofactor evidence="1 4">
        <name>a divalent metal cation</name>
        <dbReference type="ChEBI" id="CHEBI:60240"/>
    </cofactor>
</comment>
<feature type="site" description="Important for substrate specificity" evidence="4">
    <location>
        <position position="171"/>
    </location>
</feature>
<dbReference type="KEGG" id="dpg:DESPIGER_1296"/>
<dbReference type="Gene3D" id="3.90.950.10">
    <property type="match status" value="1"/>
</dbReference>
<comment type="function">
    <text evidence="4">Nucleoside triphosphate pyrophosphatase that hydrolyzes dTTP and UTP. May have a dual role in cell division arrest and in preventing the incorporation of modified nucleotides into cellular nucleic acids.</text>
</comment>
<evidence type="ECO:0000313" key="6">
    <source>
        <dbReference type="Proteomes" id="UP000186323"/>
    </source>
</evidence>
<keyword evidence="6" id="KW-1185">Reference proteome</keyword>
<gene>
    <name evidence="5" type="ORF">DESPIGER_1296</name>
</gene>
<dbReference type="GO" id="GO:0036221">
    <property type="term" value="F:UTP diphosphatase activity"/>
    <property type="evidence" value="ECO:0007669"/>
    <property type="project" value="RHEA"/>
</dbReference>
<dbReference type="AlphaFoldDB" id="A0A1K1LEM8"/>
<dbReference type="EC" id="3.6.1.9" evidence="4"/>
<accession>A0A1K1LEM8</accession>
<protein>
    <recommendedName>
        <fullName evidence="4">dTTP/UTP pyrophosphatase</fullName>
        <shortName evidence="4">dTTPase/UTPase</shortName>
        <ecNumber evidence="4">3.6.1.9</ecNumber>
    </recommendedName>
    <alternativeName>
        <fullName evidence="4">Nucleoside triphosphate pyrophosphatase</fullName>
    </alternativeName>
    <alternativeName>
        <fullName evidence="4">Nucleotide pyrophosphatase</fullName>
        <shortName evidence="4">Nucleotide PPase</shortName>
    </alternativeName>
</protein>
<proteinExistence type="inferred from homology"/>
<comment type="catalytic activity">
    <reaction evidence="4">
        <text>dTTP + H2O = dTMP + diphosphate + H(+)</text>
        <dbReference type="Rhea" id="RHEA:28534"/>
        <dbReference type="ChEBI" id="CHEBI:15377"/>
        <dbReference type="ChEBI" id="CHEBI:15378"/>
        <dbReference type="ChEBI" id="CHEBI:33019"/>
        <dbReference type="ChEBI" id="CHEBI:37568"/>
        <dbReference type="ChEBI" id="CHEBI:63528"/>
        <dbReference type="EC" id="3.6.1.9"/>
    </reaction>
</comment>
<reference evidence="6" key="1">
    <citation type="submission" date="2016-10" db="EMBL/GenBank/DDBJ databases">
        <authorList>
            <person name="Wegmann U."/>
        </authorList>
    </citation>
    <scope>NUCLEOTIDE SEQUENCE [LARGE SCALE GENOMIC DNA]</scope>
</reference>
<dbReference type="CDD" id="cd00555">
    <property type="entry name" value="Maf"/>
    <property type="match status" value="1"/>
</dbReference>